<keyword evidence="3" id="KW-0732">Signal</keyword>
<evidence type="ECO:0000259" key="4">
    <source>
        <dbReference type="Pfam" id="PF07602"/>
    </source>
</evidence>
<evidence type="ECO:0000256" key="2">
    <source>
        <dbReference type="ARBA" id="ARBA00022525"/>
    </source>
</evidence>
<comment type="caution">
    <text evidence="7">The sequence shown here is derived from an EMBL/GenBank/DDBJ whole genome shotgun (WGS) entry which is preliminary data.</text>
</comment>
<dbReference type="EMBL" id="JALIRP010000005">
    <property type="protein sequence ID" value="MCJ8012982.1"/>
    <property type="molecule type" value="Genomic_DNA"/>
</dbReference>
<dbReference type="PANTHER" id="PTHR40088:SF2">
    <property type="entry name" value="SECRETED SUGAR HYDROLASE"/>
    <property type="match status" value="1"/>
</dbReference>
<dbReference type="InterPro" id="IPR039448">
    <property type="entry name" value="Beta_helix"/>
</dbReference>
<dbReference type="Gene3D" id="2.160.20.10">
    <property type="entry name" value="Single-stranded right-handed beta-helix, Pectin lyase-like"/>
    <property type="match status" value="2"/>
</dbReference>
<comment type="subcellular location">
    <subcellularLocation>
        <location evidence="1">Secreted</location>
    </subcellularLocation>
</comment>
<dbReference type="SUPFAM" id="SSF51126">
    <property type="entry name" value="Pectin lyase-like"/>
    <property type="match status" value="1"/>
</dbReference>
<keyword evidence="8" id="KW-1185">Reference proteome</keyword>
<dbReference type="InterPro" id="IPR052052">
    <property type="entry name" value="Polysaccharide_Lyase_9"/>
</dbReference>
<organism evidence="7 8">
    <name type="scientific">Paenibacillus mangrovi</name>
    <dbReference type="NCBI Taxonomy" id="2931978"/>
    <lineage>
        <taxon>Bacteria</taxon>
        <taxon>Bacillati</taxon>
        <taxon>Bacillota</taxon>
        <taxon>Bacilli</taxon>
        <taxon>Bacillales</taxon>
        <taxon>Paenibacillaceae</taxon>
        <taxon>Paenibacillus</taxon>
    </lineage>
</organism>
<feature type="domain" description="Glycoside hydrolase 120 insertion" evidence="6">
    <location>
        <begin position="85"/>
        <end position="185"/>
    </location>
</feature>
<dbReference type="Pfam" id="PF21258">
    <property type="entry name" value="Glyco_hydro_120_ins"/>
    <property type="match status" value="1"/>
</dbReference>
<name>A0A9X1WPE8_9BACL</name>
<sequence>MSIHQGREFHVSMTGNDSWEGTSFAPLRTISAAAAKTQPGDVITVHEGVYRERISPPRGGESDSLRIVYQAAAGERVEIKGSEIVKDWENVHENVWKTTIPNTFFGAFNPYNDLIKGDWFLPNERDHHTGSVYLNGDGLDESAKLDDVLQNGGSTLFWFASVDESNTTIWANFGSANPNEELVEINARQTVLYPEKPGVDYITVRGFNMSHAATPWAPPTAEQIGLVGTHWSKGWIIENNTISHSRCTGITLGKYGDEWDNYDGTTESYHKTIERALENGWNSEHVGHHVVRNNTISYCGMAGIAGSLGAIHCVVTENYIHDIHINCTFSGYEMAGIKFHGAIDTLISKNHIHRSVMGIWLDWMTQGTHVTGNLLYDNTQYDLFIEVSHGPCVVDHNLCLSGGTANALLNMSQGGAYAHNLFLGTILLAPELSRFTPYLHAHSTRVAGTHDIPGGDDRFYNNMFIGQGEPIGLDNFDEPAFPVFLDGNLYLNGAQPAKHETAPVQIDNFDPEVKLTVKKDGVYLYLKGQENWKNQGNRSLVTGELLGKTRITELPYEDVDGTPICLNKDYLGKSRDEYKPFPGPFEIIHDSMNVIKVWPGQ</sequence>
<dbReference type="InterPro" id="IPR049169">
    <property type="entry name" value="Glyco_hydro_120_ins"/>
</dbReference>
<accession>A0A9X1WPE8</accession>
<evidence type="ECO:0000313" key="8">
    <source>
        <dbReference type="Proteomes" id="UP001139347"/>
    </source>
</evidence>
<evidence type="ECO:0000313" key="7">
    <source>
        <dbReference type="EMBL" id="MCJ8012982.1"/>
    </source>
</evidence>
<dbReference type="InterPro" id="IPR011459">
    <property type="entry name" value="DUF1565"/>
</dbReference>
<dbReference type="Pfam" id="PF13229">
    <property type="entry name" value="Beta_helix"/>
    <property type="match status" value="1"/>
</dbReference>
<reference evidence="7" key="1">
    <citation type="submission" date="2022-04" db="EMBL/GenBank/DDBJ databases">
        <title>Paenibacillus mangrovi sp. nov., a novel endophytic bacterium isolated from bark of Kandelia candel.</title>
        <authorList>
            <person name="Tuo L."/>
        </authorList>
    </citation>
    <scope>NUCLEOTIDE SEQUENCE</scope>
    <source>
        <strain evidence="7">KQZ6P-2</strain>
    </source>
</reference>
<dbReference type="AlphaFoldDB" id="A0A9X1WPE8"/>
<dbReference type="RefSeq" id="WP_244725858.1">
    <property type="nucleotide sequence ID" value="NZ_JALIRP010000005.1"/>
</dbReference>
<evidence type="ECO:0000256" key="1">
    <source>
        <dbReference type="ARBA" id="ARBA00004613"/>
    </source>
</evidence>
<evidence type="ECO:0000259" key="5">
    <source>
        <dbReference type="Pfam" id="PF13229"/>
    </source>
</evidence>
<dbReference type="InterPro" id="IPR012334">
    <property type="entry name" value="Pectin_lyas_fold"/>
</dbReference>
<dbReference type="GO" id="GO:0016837">
    <property type="term" value="F:carbon-oxygen lyase activity, acting on polysaccharides"/>
    <property type="evidence" value="ECO:0007669"/>
    <property type="project" value="TreeGrafter"/>
</dbReference>
<dbReference type="GO" id="GO:0005576">
    <property type="term" value="C:extracellular region"/>
    <property type="evidence" value="ECO:0007669"/>
    <property type="project" value="UniProtKB-SubCell"/>
</dbReference>
<keyword evidence="2" id="KW-0964">Secreted</keyword>
<dbReference type="PANTHER" id="PTHR40088">
    <property type="entry name" value="PECTATE LYASE (EUROFUNG)"/>
    <property type="match status" value="1"/>
</dbReference>
<feature type="domain" description="Right handed beta helix" evidence="5">
    <location>
        <begin position="235"/>
        <end position="403"/>
    </location>
</feature>
<gene>
    <name evidence="7" type="ORF">MUG84_14685</name>
</gene>
<proteinExistence type="predicted"/>
<evidence type="ECO:0000259" key="6">
    <source>
        <dbReference type="Pfam" id="PF21258"/>
    </source>
</evidence>
<feature type="domain" description="DUF1565" evidence="4">
    <location>
        <begin position="14"/>
        <end position="53"/>
    </location>
</feature>
<protein>
    <submittedName>
        <fullName evidence="7">Right-handed parallel beta-helix repeat-containing protein</fullName>
    </submittedName>
</protein>
<dbReference type="Pfam" id="PF07602">
    <property type="entry name" value="DUF1565"/>
    <property type="match status" value="1"/>
</dbReference>
<evidence type="ECO:0000256" key="3">
    <source>
        <dbReference type="ARBA" id="ARBA00022729"/>
    </source>
</evidence>
<dbReference type="InterPro" id="IPR011050">
    <property type="entry name" value="Pectin_lyase_fold/virulence"/>
</dbReference>
<dbReference type="Proteomes" id="UP001139347">
    <property type="component" value="Unassembled WGS sequence"/>
</dbReference>